<evidence type="ECO:0000256" key="1">
    <source>
        <dbReference type="SAM" id="MobiDB-lite"/>
    </source>
</evidence>
<protein>
    <submittedName>
        <fullName evidence="3">Uncharacterized protein</fullName>
    </submittedName>
</protein>
<sequence>MKNTTKTKRFTMPACELQPGLRIHFPVDITLEWDEGSRAPNILLASKQDGQGFVIHDGPIMDMAAHYFRGGCSVFLIEGESGSILALRKFEPDVRIEDDPDFVFVNTGHTCHTISCSKDSEKKSVKKQDSGSGNGKRVSALARKAISRKRKATRRRMKKVR</sequence>
<dbReference type="AlphaFoldDB" id="A0A451AQS0"/>
<evidence type="ECO:0000313" key="2">
    <source>
        <dbReference type="EMBL" id="VFK58287.1"/>
    </source>
</evidence>
<accession>A0A451AQS0</accession>
<gene>
    <name evidence="2" type="ORF">BECKUNK1418G_GA0071005_100276</name>
    <name evidence="3" type="ORF">BECKUNK1418H_GA0071006_100176</name>
</gene>
<name>A0A451AQS0_9GAMM</name>
<evidence type="ECO:0000313" key="3">
    <source>
        <dbReference type="EMBL" id="VFK68352.1"/>
    </source>
</evidence>
<feature type="compositionally biased region" description="Basic and acidic residues" evidence="1">
    <location>
        <begin position="118"/>
        <end position="129"/>
    </location>
</feature>
<feature type="region of interest" description="Disordered" evidence="1">
    <location>
        <begin position="118"/>
        <end position="161"/>
    </location>
</feature>
<organism evidence="3">
    <name type="scientific">Candidatus Kentrum sp. UNK</name>
    <dbReference type="NCBI Taxonomy" id="2126344"/>
    <lineage>
        <taxon>Bacteria</taxon>
        <taxon>Pseudomonadati</taxon>
        <taxon>Pseudomonadota</taxon>
        <taxon>Gammaproteobacteria</taxon>
        <taxon>Candidatus Kentrum</taxon>
    </lineage>
</organism>
<feature type="compositionally biased region" description="Basic residues" evidence="1">
    <location>
        <begin position="145"/>
        <end position="161"/>
    </location>
</feature>
<proteinExistence type="predicted"/>
<dbReference type="EMBL" id="CAADFZ010000002">
    <property type="protein sequence ID" value="VFK58287.1"/>
    <property type="molecule type" value="Genomic_DNA"/>
</dbReference>
<dbReference type="EMBL" id="CAADGD010000001">
    <property type="protein sequence ID" value="VFK68352.1"/>
    <property type="molecule type" value="Genomic_DNA"/>
</dbReference>
<reference evidence="3" key="1">
    <citation type="submission" date="2019-02" db="EMBL/GenBank/DDBJ databases">
        <authorList>
            <person name="Gruber-Vodicka R. H."/>
            <person name="Seah K. B. B."/>
        </authorList>
    </citation>
    <scope>NUCLEOTIDE SEQUENCE</scope>
    <source>
        <strain evidence="3">BECK_BY19</strain>
        <strain evidence="2">BECK_BY8</strain>
    </source>
</reference>